<feature type="region of interest" description="Disordered" evidence="1">
    <location>
        <begin position="1"/>
        <end position="38"/>
    </location>
</feature>
<feature type="compositionally biased region" description="Polar residues" evidence="1">
    <location>
        <begin position="394"/>
        <end position="407"/>
    </location>
</feature>
<evidence type="ECO:0000313" key="2">
    <source>
        <dbReference type="EMBL" id="KAJ5226163.1"/>
    </source>
</evidence>
<gene>
    <name evidence="2" type="ORF">N7468_007388</name>
</gene>
<reference evidence="2" key="2">
    <citation type="journal article" date="2023" name="IMA Fungus">
        <title>Comparative genomic study of the Penicillium genus elucidates a diverse pangenome and 15 lateral gene transfer events.</title>
        <authorList>
            <person name="Petersen C."/>
            <person name="Sorensen T."/>
            <person name="Nielsen M.R."/>
            <person name="Sondergaard T.E."/>
            <person name="Sorensen J.L."/>
            <person name="Fitzpatrick D.A."/>
            <person name="Frisvad J.C."/>
            <person name="Nielsen K.L."/>
        </authorList>
    </citation>
    <scope>NUCLEOTIDE SEQUENCE</scope>
    <source>
        <strain evidence="2">IBT 19713</strain>
    </source>
</reference>
<organism evidence="2 3">
    <name type="scientific">Penicillium chermesinum</name>
    <dbReference type="NCBI Taxonomy" id="63820"/>
    <lineage>
        <taxon>Eukaryota</taxon>
        <taxon>Fungi</taxon>
        <taxon>Dikarya</taxon>
        <taxon>Ascomycota</taxon>
        <taxon>Pezizomycotina</taxon>
        <taxon>Eurotiomycetes</taxon>
        <taxon>Eurotiomycetidae</taxon>
        <taxon>Eurotiales</taxon>
        <taxon>Aspergillaceae</taxon>
        <taxon>Penicillium</taxon>
    </lineage>
</organism>
<feature type="compositionally biased region" description="Basic and acidic residues" evidence="1">
    <location>
        <begin position="519"/>
        <end position="528"/>
    </location>
</feature>
<sequence length="528" mass="60904">MTNFNPPRGPKRSSECVECEPPNHCNKRQKPAKRSPEQVDEAAFIEYMETYLRRGFSVKGSHVLSHLKVYRKRVQSPKKPVGKDWDSGFFERYPKAQQWHLPRSGKTTPNDRTIDHDTAALCNILDELAGLVKSKKIPRDKIYFALNAGYMVSGSRGITPAIKRPQRPGDVRREAPSVVYAFSSTGQAIDPYFIFQSNEQTGHAEIKTSQGRQLWAYYSETEWADDSSLMDWFFRVFHPQTKGSGNDNANFLNRIIVLEEERFPVTKELYASCWAKNVYLISIPRTTPGRIILKVFEDLMQGSRFGEPYDTFAKKNMKRDDKMFSVSNEKLIDFIYGQTRQPDLGTFVREAWRESYLMPTRSKDFLQFVEMRKPTPRHPRATPLLQNPRNISAQHAISPTSDMSTPTIVPARNRGRSPPPGIKSPRMLRSSNRHAYQTPLSPGHDRVDDYIYHEPDWTDNVRRPSFHEDQEDEEPELPRSRAASFDDREGSEWTPSRPPAIKMDQEQGSLPGWKSHQHTRQDKTARVL</sequence>
<feature type="compositionally biased region" description="Basic and acidic residues" evidence="1">
    <location>
        <begin position="476"/>
        <end position="491"/>
    </location>
</feature>
<dbReference type="RefSeq" id="XP_058329574.1">
    <property type="nucleotide sequence ID" value="XM_058476684.1"/>
</dbReference>
<dbReference type="AlphaFoldDB" id="A0A9W9NWE2"/>
<evidence type="ECO:0008006" key="4">
    <source>
        <dbReference type="Google" id="ProtNLM"/>
    </source>
</evidence>
<reference evidence="2" key="1">
    <citation type="submission" date="2022-11" db="EMBL/GenBank/DDBJ databases">
        <authorList>
            <person name="Petersen C."/>
        </authorList>
    </citation>
    <scope>NUCLEOTIDE SEQUENCE</scope>
    <source>
        <strain evidence="2">IBT 19713</strain>
    </source>
</reference>
<feature type="compositionally biased region" description="Basic and acidic residues" evidence="1">
    <location>
        <begin position="443"/>
        <end position="468"/>
    </location>
</feature>
<keyword evidence="3" id="KW-1185">Reference proteome</keyword>
<name>A0A9W9NWE2_9EURO</name>
<accession>A0A9W9NWE2</accession>
<feature type="compositionally biased region" description="Polar residues" evidence="1">
    <location>
        <begin position="429"/>
        <end position="440"/>
    </location>
</feature>
<dbReference type="Proteomes" id="UP001150941">
    <property type="component" value="Unassembled WGS sequence"/>
</dbReference>
<dbReference type="EMBL" id="JAPQKS010000005">
    <property type="protein sequence ID" value="KAJ5226163.1"/>
    <property type="molecule type" value="Genomic_DNA"/>
</dbReference>
<dbReference type="GeneID" id="83203987"/>
<dbReference type="OrthoDB" id="5396311at2759"/>
<evidence type="ECO:0000313" key="3">
    <source>
        <dbReference type="Proteomes" id="UP001150941"/>
    </source>
</evidence>
<proteinExistence type="predicted"/>
<evidence type="ECO:0000256" key="1">
    <source>
        <dbReference type="SAM" id="MobiDB-lite"/>
    </source>
</evidence>
<feature type="region of interest" description="Disordered" evidence="1">
    <location>
        <begin position="394"/>
        <end position="528"/>
    </location>
</feature>
<protein>
    <recommendedName>
        <fullName evidence="4">DDE-1 domain-containing protein</fullName>
    </recommendedName>
</protein>
<comment type="caution">
    <text evidence="2">The sequence shown here is derived from an EMBL/GenBank/DDBJ whole genome shotgun (WGS) entry which is preliminary data.</text>
</comment>